<evidence type="ECO:0000313" key="1">
    <source>
        <dbReference type="EMBL" id="MCI61902.1"/>
    </source>
</evidence>
<proteinExistence type="predicted"/>
<sequence length="46" mass="4852">MSGELAYAESDVAVAEDAYDTLENAIWRINSMSSLASALGCDVPTN</sequence>
<protein>
    <submittedName>
        <fullName evidence="1">Uncharacterized protein</fullName>
    </submittedName>
</protein>
<dbReference type="EMBL" id="LXQA010608617">
    <property type="protein sequence ID" value="MCI61902.1"/>
    <property type="molecule type" value="Genomic_DNA"/>
</dbReference>
<comment type="caution">
    <text evidence="1">The sequence shown here is derived from an EMBL/GenBank/DDBJ whole genome shotgun (WGS) entry which is preliminary data.</text>
</comment>
<name>A0A392TLQ6_9FABA</name>
<dbReference type="AlphaFoldDB" id="A0A392TLQ6"/>
<evidence type="ECO:0000313" key="2">
    <source>
        <dbReference type="Proteomes" id="UP000265520"/>
    </source>
</evidence>
<reference evidence="1 2" key="1">
    <citation type="journal article" date="2018" name="Front. Plant Sci.">
        <title>Red Clover (Trifolium pratense) and Zigzag Clover (T. medium) - A Picture of Genomic Similarities and Differences.</title>
        <authorList>
            <person name="Dluhosova J."/>
            <person name="Istvanek J."/>
            <person name="Nedelnik J."/>
            <person name="Repkova J."/>
        </authorList>
    </citation>
    <scope>NUCLEOTIDE SEQUENCE [LARGE SCALE GENOMIC DNA]</scope>
    <source>
        <strain evidence="2">cv. 10/8</strain>
        <tissue evidence="1">Leaf</tissue>
    </source>
</reference>
<dbReference type="Proteomes" id="UP000265520">
    <property type="component" value="Unassembled WGS sequence"/>
</dbReference>
<accession>A0A392TLQ6</accession>
<keyword evidence="2" id="KW-1185">Reference proteome</keyword>
<organism evidence="1 2">
    <name type="scientific">Trifolium medium</name>
    <dbReference type="NCBI Taxonomy" id="97028"/>
    <lineage>
        <taxon>Eukaryota</taxon>
        <taxon>Viridiplantae</taxon>
        <taxon>Streptophyta</taxon>
        <taxon>Embryophyta</taxon>
        <taxon>Tracheophyta</taxon>
        <taxon>Spermatophyta</taxon>
        <taxon>Magnoliopsida</taxon>
        <taxon>eudicotyledons</taxon>
        <taxon>Gunneridae</taxon>
        <taxon>Pentapetalae</taxon>
        <taxon>rosids</taxon>
        <taxon>fabids</taxon>
        <taxon>Fabales</taxon>
        <taxon>Fabaceae</taxon>
        <taxon>Papilionoideae</taxon>
        <taxon>50 kb inversion clade</taxon>
        <taxon>NPAAA clade</taxon>
        <taxon>Hologalegina</taxon>
        <taxon>IRL clade</taxon>
        <taxon>Trifolieae</taxon>
        <taxon>Trifolium</taxon>
    </lineage>
</organism>